<sequence>MVASSGPPRATAAVRTRPLPLRWQSHDLPLPPLNFKNENQKHTVSGLPIRGFHGGTPLRKKPSGMCLACISFCPIFKIEMNKLSFLSSKICLVLFFSLKFRRGLVLSSEAFCHQ</sequence>
<protein>
    <submittedName>
        <fullName evidence="1">Uncharacterized protein</fullName>
    </submittedName>
</protein>
<proteinExistence type="evidence at transcript level"/>
<name>B4FFC6_MAIZE</name>
<dbReference type="EMBL" id="BT087242">
    <property type="protein sequence ID" value="ACR37595.1"/>
    <property type="molecule type" value="mRNA"/>
</dbReference>
<evidence type="ECO:0000313" key="1">
    <source>
        <dbReference type="EMBL" id="ACF80819.1"/>
    </source>
</evidence>
<dbReference type="EMBL" id="BT035814">
    <property type="protein sequence ID" value="ACF80819.1"/>
    <property type="molecule type" value="mRNA"/>
</dbReference>
<reference evidence="1" key="1">
    <citation type="journal article" date="2009" name="PLoS Genet.">
        <title>Sequencing, mapping, and analysis of 27,455 maize full-length cDNAs.</title>
        <authorList>
            <person name="Soderlund C."/>
            <person name="Descour A."/>
            <person name="Kudrna D."/>
            <person name="Bomhoff M."/>
            <person name="Boyd L."/>
            <person name="Currie J."/>
            <person name="Angelova A."/>
            <person name="Collura K."/>
            <person name="Wissotski M."/>
            <person name="Ashley E."/>
            <person name="Morrow D."/>
            <person name="Fernandes J."/>
            <person name="Walbot V."/>
            <person name="Yu Y."/>
        </authorList>
    </citation>
    <scope>NUCLEOTIDE SEQUENCE</scope>
    <source>
        <strain evidence="1">B73</strain>
    </source>
</reference>
<organism evidence="1">
    <name type="scientific">Zea mays</name>
    <name type="common">Maize</name>
    <dbReference type="NCBI Taxonomy" id="4577"/>
    <lineage>
        <taxon>Eukaryota</taxon>
        <taxon>Viridiplantae</taxon>
        <taxon>Streptophyta</taxon>
        <taxon>Embryophyta</taxon>
        <taxon>Tracheophyta</taxon>
        <taxon>Spermatophyta</taxon>
        <taxon>Magnoliopsida</taxon>
        <taxon>Liliopsida</taxon>
        <taxon>Poales</taxon>
        <taxon>Poaceae</taxon>
        <taxon>PACMAD clade</taxon>
        <taxon>Panicoideae</taxon>
        <taxon>Andropogonodae</taxon>
        <taxon>Andropogoneae</taxon>
        <taxon>Tripsacinae</taxon>
        <taxon>Zea</taxon>
    </lineage>
</organism>
<accession>B4FFC6</accession>
<dbReference type="AlphaFoldDB" id="B4FFC6"/>